<dbReference type="EC" id="2.7.4.16" evidence="2"/>
<dbReference type="NCBIfam" id="TIGR01379">
    <property type="entry name" value="thiL"/>
    <property type="match status" value="1"/>
</dbReference>
<evidence type="ECO:0000313" key="6">
    <source>
        <dbReference type="Proteomes" id="UP001164748"/>
    </source>
</evidence>
<protein>
    <recommendedName>
        <fullName evidence="2">Thiamine-monophosphate kinase</fullName>
        <shortName evidence="2">TMP kinase</shortName>
        <shortName evidence="2">Thiamine-phosphate kinase</shortName>
        <ecNumber evidence="2">2.7.4.16</ecNumber>
    </recommendedName>
</protein>
<dbReference type="InterPro" id="IPR036676">
    <property type="entry name" value="PurM-like_C_sf"/>
</dbReference>
<comment type="similarity">
    <text evidence="2">Belongs to the thiamine-monophosphate kinase family.</text>
</comment>
<feature type="binding site" evidence="2">
    <location>
        <position position="318"/>
    </location>
    <ligand>
        <name>substrate</name>
    </ligand>
</feature>
<organism evidence="5 6">
    <name type="scientific">Salinivibrio kushneri</name>
    <dbReference type="NCBI Taxonomy" id="1908198"/>
    <lineage>
        <taxon>Bacteria</taxon>
        <taxon>Pseudomonadati</taxon>
        <taxon>Pseudomonadota</taxon>
        <taxon>Gammaproteobacteria</taxon>
        <taxon>Vibrionales</taxon>
        <taxon>Vibrionaceae</taxon>
        <taxon>Salinivibrio</taxon>
    </lineage>
</organism>
<keyword evidence="2" id="KW-0460">Magnesium</keyword>
<comment type="miscellaneous">
    <text evidence="2">Reaction mechanism of ThiL seems to utilize a direct, inline transfer of the gamma-phosphate of ATP to TMP rather than a phosphorylated enzyme intermediate.</text>
</comment>
<dbReference type="SUPFAM" id="SSF55326">
    <property type="entry name" value="PurM N-terminal domain-like"/>
    <property type="match status" value="1"/>
</dbReference>
<feature type="binding site" evidence="2">
    <location>
        <position position="75"/>
    </location>
    <ligand>
        <name>Mg(2+)</name>
        <dbReference type="ChEBI" id="CHEBI:18420"/>
        <label>4</label>
    </ligand>
</feature>
<reference evidence="5" key="1">
    <citation type="submission" date="2022-09" db="EMBL/GenBank/DDBJ databases">
        <authorList>
            <person name="Li Z.-J."/>
        </authorList>
    </citation>
    <scope>NUCLEOTIDE SEQUENCE</scope>
    <source>
        <strain evidence="5">TGB11</strain>
    </source>
</reference>
<keyword evidence="2" id="KW-0067">ATP-binding</keyword>
<dbReference type="EMBL" id="CP114588">
    <property type="protein sequence ID" value="WBA08111.1"/>
    <property type="molecule type" value="Genomic_DNA"/>
</dbReference>
<dbReference type="GO" id="GO:0009228">
    <property type="term" value="P:thiamine biosynthetic process"/>
    <property type="evidence" value="ECO:0007669"/>
    <property type="project" value="UniProtKB-KW"/>
</dbReference>
<dbReference type="InterPro" id="IPR036921">
    <property type="entry name" value="PurM-like_N_sf"/>
</dbReference>
<feature type="binding site" evidence="2">
    <location>
        <position position="213"/>
    </location>
    <ligand>
        <name>ATP</name>
        <dbReference type="ChEBI" id="CHEBI:30616"/>
    </ligand>
</feature>
<feature type="binding site" evidence="2">
    <location>
        <position position="75"/>
    </location>
    <ligand>
        <name>Mg(2+)</name>
        <dbReference type="ChEBI" id="CHEBI:18420"/>
        <label>3</label>
    </ligand>
</feature>
<dbReference type="NCBIfam" id="NF004350">
    <property type="entry name" value="PRK05731.1-1"/>
    <property type="match status" value="1"/>
</dbReference>
<dbReference type="InterPro" id="IPR006283">
    <property type="entry name" value="ThiL-like"/>
</dbReference>
<evidence type="ECO:0000313" key="5">
    <source>
        <dbReference type="EMBL" id="WBA08111.1"/>
    </source>
</evidence>
<feature type="binding site" evidence="2">
    <location>
        <position position="30"/>
    </location>
    <ligand>
        <name>Mg(2+)</name>
        <dbReference type="ChEBI" id="CHEBI:18420"/>
        <label>4</label>
    </ligand>
</feature>
<keyword evidence="2" id="KW-0479">Metal-binding</keyword>
<evidence type="ECO:0000256" key="1">
    <source>
        <dbReference type="ARBA" id="ARBA00022977"/>
    </source>
</evidence>
<sequence length="329" mass="35039">MTRNEFDLIRDYFARQPVKRRDVALGIGDDCALVEVPEGCQLVVTTDTLVEGTHFLPTASASDVAHKALASNLSDLAAMGAMPAWCSLALTLPEPDDAWVAGFCQGFTALAEHFQVQLIGGDTTRGPKSITITLHGHVPKGQALTRAGAKPGDWIFVTGTLGESQAGLDYILGKPVVDKARATTLINRHYRAQPRVTAGQALRGIASAAIDISDGLHADLTHILNASGVGAKVDVAQLPLSEALLADQANVEQAQKLALTSGEEYELCFTVPELHRGTLDTALKHSGVSVQCIGQITGSHRLELVSDNQPLDWTLSGWDHFKEPSHDGS</sequence>
<dbReference type="Pfam" id="PF00586">
    <property type="entry name" value="AIRS"/>
    <property type="match status" value="1"/>
</dbReference>
<comment type="pathway">
    <text evidence="2">Cofactor biosynthesis; thiamine diphosphate biosynthesis; thiamine diphosphate from thiamine phosphate: step 1/1.</text>
</comment>
<keyword evidence="2 5" id="KW-0808">Transferase</keyword>
<feature type="domain" description="PurM-like C-terminal" evidence="4">
    <location>
        <begin position="150"/>
        <end position="305"/>
    </location>
</feature>
<evidence type="ECO:0000259" key="3">
    <source>
        <dbReference type="Pfam" id="PF00586"/>
    </source>
</evidence>
<proteinExistence type="inferred from homology"/>
<feature type="binding site" evidence="2">
    <location>
        <position position="211"/>
    </location>
    <ligand>
        <name>Mg(2+)</name>
        <dbReference type="ChEBI" id="CHEBI:18420"/>
        <label>3</label>
    </ligand>
</feature>
<dbReference type="Gene3D" id="3.30.1330.10">
    <property type="entry name" value="PurM-like, N-terminal domain"/>
    <property type="match status" value="1"/>
</dbReference>
<keyword evidence="1 2" id="KW-0784">Thiamine biosynthesis</keyword>
<keyword evidence="2" id="KW-0547">Nucleotide-binding</keyword>
<name>A0AA47KJN0_9GAMM</name>
<feature type="binding site" evidence="2">
    <location>
        <begin position="121"/>
        <end position="122"/>
    </location>
    <ligand>
        <name>ATP</name>
        <dbReference type="ChEBI" id="CHEBI:30616"/>
    </ligand>
</feature>
<dbReference type="GO" id="GO:0000287">
    <property type="term" value="F:magnesium ion binding"/>
    <property type="evidence" value="ECO:0007669"/>
    <property type="project" value="UniProtKB-UniRule"/>
</dbReference>
<accession>A0AA47KJN0</accession>
<dbReference type="Gene3D" id="3.90.650.10">
    <property type="entry name" value="PurM-like C-terminal domain"/>
    <property type="match status" value="1"/>
</dbReference>
<dbReference type="PANTHER" id="PTHR30270:SF0">
    <property type="entry name" value="THIAMINE-MONOPHOSPHATE KINASE"/>
    <property type="match status" value="1"/>
</dbReference>
<comment type="catalytic activity">
    <reaction evidence="2">
        <text>thiamine phosphate + ATP = thiamine diphosphate + ADP</text>
        <dbReference type="Rhea" id="RHEA:15913"/>
        <dbReference type="ChEBI" id="CHEBI:30616"/>
        <dbReference type="ChEBI" id="CHEBI:37575"/>
        <dbReference type="ChEBI" id="CHEBI:58937"/>
        <dbReference type="ChEBI" id="CHEBI:456216"/>
        <dbReference type="EC" id="2.7.4.16"/>
    </reaction>
</comment>
<evidence type="ECO:0000256" key="2">
    <source>
        <dbReference type="HAMAP-Rule" id="MF_02128"/>
    </source>
</evidence>
<feature type="binding site" evidence="2">
    <location>
        <position position="263"/>
    </location>
    <ligand>
        <name>substrate</name>
    </ligand>
</feature>
<comment type="function">
    <text evidence="2">Catalyzes the ATP-dependent phosphorylation of thiamine-monophosphate (TMP) to form thiamine-pyrophosphate (TPP), the active form of vitamin B1.</text>
</comment>
<feature type="binding site" evidence="2">
    <location>
        <position position="47"/>
    </location>
    <ligand>
        <name>Mg(2+)</name>
        <dbReference type="ChEBI" id="CHEBI:18420"/>
        <label>2</label>
    </ligand>
</feature>
<dbReference type="Pfam" id="PF02769">
    <property type="entry name" value="AIRS_C"/>
    <property type="match status" value="1"/>
</dbReference>
<dbReference type="GO" id="GO:0005524">
    <property type="term" value="F:ATP binding"/>
    <property type="evidence" value="ECO:0007669"/>
    <property type="project" value="UniProtKB-UniRule"/>
</dbReference>
<feature type="binding site" evidence="2">
    <location>
        <position position="75"/>
    </location>
    <ligand>
        <name>Mg(2+)</name>
        <dbReference type="ChEBI" id="CHEBI:18420"/>
        <label>2</label>
    </ligand>
</feature>
<dbReference type="InterPro" id="IPR016188">
    <property type="entry name" value="PurM-like_N"/>
</dbReference>
<feature type="binding site" evidence="2">
    <location>
        <position position="30"/>
    </location>
    <ligand>
        <name>Mg(2+)</name>
        <dbReference type="ChEBI" id="CHEBI:18420"/>
        <label>3</label>
    </ligand>
</feature>
<dbReference type="InterPro" id="IPR010918">
    <property type="entry name" value="PurM-like_C_dom"/>
</dbReference>
<comment type="caution">
    <text evidence="2">Lacks conserved residue(s) required for the propagation of feature annotation.</text>
</comment>
<feature type="binding site" evidence="2">
    <location>
        <position position="122"/>
    </location>
    <ligand>
        <name>Mg(2+)</name>
        <dbReference type="ChEBI" id="CHEBI:18420"/>
        <label>1</label>
    </ligand>
</feature>
<keyword evidence="2 5" id="KW-0418">Kinase</keyword>
<dbReference type="HAMAP" id="MF_02128">
    <property type="entry name" value="TMP_kinase"/>
    <property type="match status" value="1"/>
</dbReference>
<feature type="domain" description="PurM-like N-terminal" evidence="3">
    <location>
        <begin position="28"/>
        <end position="136"/>
    </location>
</feature>
<dbReference type="SUPFAM" id="SSF56042">
    <property type="entry name" value="PurM C-terminal domain-like"/>
    <property type="match status" value="1"/>
</dbReference>
<feature type="binding site" evidence="2">
    <location>
        <position position="47"/>
    </location>
    <ligand>
        <name>Mg(2+)</name>
        <dbReference type="ChEBI" id="CHEBI:18420"/>
        <label>1</label>
    </ligand>
</feature>
<feature type="binding site" evidence="2">
    <location>
        <position position="146"/>
    </location>
    <ligand>
        <name>ATP</name>
        <dbReference type="ChEBI" id="CHEBI:30616"/>
    </ligand>
</feature>
<feature type="binding site" evidence="2">
    <location>
        <position position="214"/>
    </location>
    <ligand>
        <name>Mg(2+)</name>
        <dbReference type="ChEBI" id="CHEBI:18420"/>
        <label>5</label>
    </ligand>
</feature>
<dbReference type="GO" id="GO:0009030">
    <property type="term" value="F:thiamine-phosphate kinase activity"/>
    <property type="evidence" value="ECO:0007669"/>
    <property type="project" value="UniProtKB-UniRule"/>
</dbReference>
<dbReference type="PANTHER" id="PTHR30270">
    <property type="entry name" value="THIAMINE-MONOPHOSPHATE KINASE"/>
    <property type="match status" value="1"/>
</dbReference>
<dbReference type="Proteomes" id="UP001164748">
    <property type="component" value="Chromosome"/>
</dbReference>
<gene>
    <name evidence="2 5" type="primary">thiL</name>
    <name evidence="5" type="ORF">N8M53_09775</name>
</gene>
<dbReference type="AlphaFoldDB" id="A0AA47KJN0"/>
<feature type="binding site" evidence="2">
    <location>
        <position position="45"/>
    </location>
    <ligand>
        <name>Mg(2+)</name>
        <dbReference type="ChEBI" id="CHEBI:18420"/>
        <label>4</label>
    </ligand>
</feature>
<evidence type="ECO:0000259" key="4">
    <source>
        <dbReference type="Pfam" id="PF02769"/>
    </source>
</evidence>
<feature type="binding site" evidence="2">
    <location>
        <position position="46"/>
    </location>
    <ligand>
        <name>Mg(2+)</name>
        <dbReference type="ChEBI" id="CHEBI:18420"/>
        <label>1</label>
    </ligand>
</feature>
<feature type="binding site" evidence="2">
    <location>
        <position position="54"/>
    </location>
    <ligand>
        <name>substrate</name>
    </ligand>
</feature>
<dbReference type="PIRSF" id="PIRSF005303">
    <property type="entry name" value="Thiam_monoph_kin"/>
    <property type="match status" value="1"/>
</dbReference>
<dbReference type="GO" id="GO:0009229">
    <property type="term" value="P:thiamine diphosphate biosynthetic process"/>
    <property type="evidence" value="ECO:0007669"/>
    <property type="project" value="UniProtKB-UniRule"/>
</dbReference>
<dbReference type="CDD" id="cd02194">
    <property type="entry name" value="ThiL"/>
    <property type="match status" value="1"/>
</dbReference>
<dbReference type="RefSeq" id="WP_269578645.1">
    <property type="nucleotide sequence ID" value="NZ_CP114588.1"/>
</dbReference>